<dbReference type="GeneID" id="136083801"/>
<accession>A0ABM4CDD2</accession>
<evidence type="ECO:0000313" key="1">
    <source>
        <dbReference type="Proteomes" id="UP001652625"/>
    </source>
</evidence>
<name>A0ABM4CDD2_HYDVU</name>
<dbReference type="RefSeq" id="XP_065659685.1">
    <property type="nucleotide sequence ID" value="XM_065803613.1"/>
</dbReference>
<sequence length="161" mass="18660">MIEQDNEDEQINLFDQTEIPLFSSQPLITNDGNLSTSITAIEKRFAVLERKSFELLTSIQYEIKKINSKISNIEKLLSSNLIHGVAVTQSSIPFLEWNCLPMQTEEEVVVLECKLEDKDNLESLIRGINTHYRSFKSLNPSSFMYKMSERMDDWNLNHGRE</sequence>
<dbReference type="Proteomes" id="UP001652625">
    <property type="component" value="Chromosome 08"/>
</dbReference>
<dbReference type="RefSeq" id="XP_065659686.1">
    <property type="nucleotide sequence ID" value="XM_065803614.1"/>
</dbReference>
<reference evidence="2 3" key="1">
    <citation type="submission" date="2025-05" db="UniProtKB">
        <authorList>
            <consortium name="RefSeq"/>
        </authorList>
    </citation>
    <scope>IDENTIFICATION</scope>
</reference>
<protein>
    <submittedName>
        <fullName evidence="2 3">Uncharacterized protein LOC136083801</fullName>
    </submittedName>
</protein>
<proteinExistence type="predicted"/>
<keyword evidence="1" id="KW-1185">Reference proteome</keyword>
<organism evidence="1 3">
    <name type="scientific">Hydra vulgaris</name>
    <name type="common">Hydra</name>
    <name type="synonym">Hydra attenuata</name>
    <dbReference type="NCBI Taxonomy" id="6087"/>
    <lineage>
        <taxon>Eukaryota</taxon>
        <taxon>Metazoa</taxon>
        <taxon>Cnidaria</taxon>
        <taxon>Hydrozoa</taxon>
        <taxon>Hydroidolina</taxon>
        <taxon>Anthoathecata</taxon>
        <taxon>Aplanulata</taxon>
        <taxon>Hydridae</taxon>
        <taxon>Hydra</taxon>
    </lineage>
</organism>
<evidence type="ECO:0000313" key="3">
    <source>
        <dbReference type="RefSeq" id="XP_065659686.1"/>
    </source>
</evidence>
<evidence type="ECO:0000313" key="2">
    <source>
        <dbReference type="RefSeq" id="XP_065659685.1"/>
    </source>
</evidence>
<gene>
    <name evidence="2 3" type="primary">LOC136083801</name>
</gene>